<accession>A0A1I4FJ34</accession>
<evidence type="ECO:0000313" key="2">
    <source>
        <dbReference type="Proteomes" id="UP000199533"/>
    </source>
</evidence>
<reference evidence="2" key="1">
    <citation type="submission" date="2016-10" db="EMBL/GenBank/DDBJ databases">
        <authorList>
            <person name="Varghese N."/>
            <person name="Submissions S."/>
        </authorList>
    </citation>
    <scope>NUCLEOTIDE SEQUENCE [LARGE SCALE GENOMIC DNA]</scope>
    <source>
        <strain evidence="2">Nm69</strain>
    </source>
</reference>
<dbReference type="EMBL" id="FOSP01000038">
    <property type="protein sequence ID" value="SFL17932.1"/>
    <property type="molecule type" value="Genomic_DNA"/>
</dbReference>
<gene>
    <name evidence="1" type="ORF">SAMN05216302_103827</name>
</gene>
<protein>
    <submittedName>
        <fullName evidence="1">Uncharacterized protein</fullName>
    </submittedName>
</protein>
<keyword evidence="2" id="KW-1185">Reference proteome</keyword>
<evidence type="ECO:0000313" key="1">
    <source>
        <dbReference type="EMBL" id="SFL17932.1"/>
    </source>
</evidence>
<dbReference type="AlphaFoldDB" id="A0A1I4FJ34"/>
<proteinExistence type="predicted"/>
<organism evidence="1 2">
    <name type="scientific">Nitrosomonas aestuarii</name>
    <dbReference type="NCBI Taxonomy" id="52441"/>
    <lineage>
        <taxon>Bacteria</taxon>
        <taxon>Pseudomonadati</taxon>
        <taxon>Pseudomonadota</taxon>
        <taxon>Betaproteobacteria</taxon>
        <taxon>Nitrosomonadales</taxon>
        <taxon>Nitrosomonadaceae</taxon>
        <taxon>Nitrosomonas</taxon>
    </lineage>
</organism>
<name>A0A1I4FJ34_9PROT</name>
<sequence>MKKQVRYSPEVRERVVMFLHWIKHCGHGELIHHN</sequence>
<dbReference type="STRING" id="52441.SAMN05216302_103827"/>
<dbReference type="Proteomes" id="UP000199533">
    <property type="component" value="Unassembled WGS sequence"/>
</dbReference>